<feature type="region of interest" description="Disordered" evidence="1">
    <location>
        <begin position="1"/>
        <end position="23"/>
    </location>
</feature>
<gene>
    <name evidence="2" type="ORF">DCAR_029671</name>
    <name evidence="3" type="ORF">DCAR_0934183</name>
</gene>
<evidence type="ECO:0000313" key="4">
    <source>
        <dbReference type="Proteomes" id="UP000077755"/>
    </source>
</evidence>
<dbReference type="EMBL" id="CP093351">
    <property type="protein sequence ID" value="WOH14663.1"/>
    <property type="molecule type" value="Genomic_DNA"/>
</dbReference>
<evidence type="ECO:0000256" key="1">
    <source>
        <dbReference type="SAM" id="MobiDB-lite"/>
    </source>
</evidence>
<dbReference type="Proteomes" id="UP000077755">
    <property type="component" value="Chromosome 9"/>
</dbReference>
<reference evidence="2" key="1">
    <citation type="journal article" date="2016" name="Nat. Genet.">
        <title>A high-quality carrot genome assembly provides new insights into carotenoid accumulation and asterid genome evolution.</title>
        <authorList>
            <person name="Iorizzo M."/>
            <person name="Ellison S."/>
            <person name="Senalik D."/>
            <person name="Zeng P."/>
            <person name="Satapoomin P."/>
            <person name="Huang J."/>
            <person name="Bowman M."/>
            <person name="Iovene M."/>
            <person name="Sanseverino W."/>
            <person name="Cavagnaro P."/>
            <person name="Yildiz M."/>
            <person name="Macko-Podgorni A."/>
            <person name="Moranska E."/>
            <person name="Grzebelus E."/>
            <person name="Grzebelus D."/>
            <person name="Ashrafi H."/>
            <person name="Zheng Z."/>
            <person name="Cheng S."/>
            <person name="Spooner D."/>
            <person name="Van Deynze A."/>
            <person name="Simon P."/>
        </authorList>
    </citation>
    <scope>NUCLEOTIDE SEQUENCE [LARGE SCALE GENOMIC DNA]</scope>
    <source>
        <tissue evidence="2">Leaf</tissue>
    </source>
</reference>
<accession>A0A175YFU8</accession>
<sequence>MDVHEAPILTQGSQSTQGEGTLEWPEVVGTPPQTVWPSWPVVEVQSPSEVGATHVNVVIKGKHTLKGGKGNNNKRLPPTNYNGPILHGCSSKTPVQQFKTNVGGTEVVSAAFTKKGKYMVTHCALSQALAIAKRKLGEANSDAAVWSDDTMHKDGHGDEVGGGGCHVDYNLNVEAVVAY</sequence>
<evidence type="ECO:0000313" key="3">
    <source>
        <dbReference type="EMBL" id="WOH14663.1"/>
    </source>
</evidence>
<dbReference type="AlphaFoldDB" id="A0A175YFU8"/>
<evidence type="ECO:0000313" key="2">
    <source>
        <dbReference type="EMBL" id="KZM82058.1"/>
    </source>
</evidence>
<keyword evidence="4" id="KW-1185">Reference proteome</keyword>
<feature type="compositionally biased region" description="Polar residues" evidence="1">
    <location>
        <begin position="10"/>
        <end position="19"/>
    </location>
</feature>
<organism evidence="2">
    <name type="scientific">Daucus carota subsp. sativus</name>
    <name type="common">Carrot</name>
    <dbReference type="NCBI Taxonomy" id="79200"/>
    <lineage>
        <taxon>Eukaryota</taxon>
        <taxon>Viridiplantae</taxon>
        <taxon>Streptophyta</taxon>
        <taxon>Embryophyta</taxon>
        <taxon>Tracheophyta</taxon>
        <taxon>Spermatophyta</taxon>
        <taxon>Magnoliopsida</taxon>
        <taxon>eudicotyledons</taxon>
        <taxon>Gunneridae</taxon>
        <taxon>Pentapetalae</taxon>
        <taxon>asterids</taxon>
        <taxon>campanulids</taxon>
        <taxon>Apiales</taxon>
        <taxon>Apiaceae</taxon>
        <taxon>Apioideae</taxon>
        <taxon>Scandiceae</taxon>
        <taxon>Daucinae</taxon>
        <taxon>Daucus</taxon>
        <taxon>Daucus sect. Daucus</taxon>
    </lineage>
</organism>
<proteinExistence type="predicted"/>
<reference evidence="3" key="2">
    <citation type="submission" date="2022-03" db="EMBL/GenBank/DDBJ databases">
        <title>Draft title - Genomic analysis of global carrot germplasm unveils the trajectory of domestication and the origin of high carotenoid orange carrot.</title>
        <authorList>
            <person name="Iorizzo M."/>
            <person name="Ellison S."/>
            <person name="Senalik D."/>
            <person name="Macko-Podgorni A."/>
            <person name="Grzebelus D."/>
            <person name="Bostan H."/>
            <person name="Rolling W."/>
            <person name="Curaba J."/>
            <person name="Simon P."/>
        </authorList>
    </citation>
    <scope>NUCLEOTIDE SEQUENCE</scope>
    <source>
        <tissue evidence="3">Leaf</tissue>
    </source>
</reference>
<protein>
    <submittedName>
        <fullName evidence="2">Uncharacterized protein</fullName>
    </submittedName>
</protein>
<dbReference type="EMBL" id="LNRQ01000009">
    <property type="protein sequence ID" value="KZM82058.1"/>
    <property type="molecule type" value="Genomic_DNA"/>
</dbReference>
<name>A0A175YFU8_DAUCS</name>
<dbReference type="Gramene" id="KZM82058">
    <property type="protein sequence ID" value="KZM82058"/>
    <property type="gene ID" value="DCAR_029671"/>
</dbReference>